<dbReference type="Gene3D" id="3.40.630.40">
    <property type="entry name" value="Zn-dependent exopeptidases"/>
    <property type="match status" value="1"/>
</dbReference>
<feature type="domain" description="MurNAc-LAA" evidence="2">
    <location>
        <begin position="229"/>
        <end position="344"/>
    </location>
</feature>
<dbReference type="EMBL" id="CP027433">
    <property type="protein sequence ID" value="AVL99157.1"/>
    <property type="molecule type" value="Genomic_DNA"/>
</dbReference>
<dbReference type="InterPro" id="IPR050695">
    <property type="entry name" value="N-acetylmuramoyl_amidase_3"/>
</dbReference>
<dbReference type="InterPro" id="IPR002477">
    <property type="entry name" value="Peptidoglycan-bd-like"/>
</dbReference>
<dbReference type="PANTHER" id="PTHR30404">
    <property type="entry name" value="N-ACETYLMURAMOYL-L-ALANINE AMIDASE"/>
    <property type="match status" value="1"/>
</dbReference>
<dbReference type="Pfam" id="PF01520">
    <property type="entry name" value="Amidase_3"/>
    <property type="match status" value="1"/>
</dbReference>
<dbReference type="SMART" id="SM00646">
    <property type="entry name" value="Ami_3"/>
    <property type="match status" value="1"/>
</dbReference>
<dbReference type="CDD" id="cd02696">
    <property type="entry name" value="MurNAc-LAA"/>
    <property type="match status" value="1"/>
</dbReference>
<dbReference type="Proteomes" id="UP000239814">
    <property type="component" value="Chromosome"/>
</dbReference>
<dbReference type="GO" id="GO:0030288">
    <property type="term" value="C:outer membrane-bounded periplasmic space"/>
    <property type="evidence" value="ECO:0007669"/>
    <property type="project" value="TreeGrafter"/>
</dbReference>
<dbReference type="Pfam" id="PF01471">
    <property type="entry name" value="PG_binding_1"/>
    <property type="match status" value="2"/>
</dbReference>
<dbReference type="KEGG" id="git:C6V83_01450"/>
<keyword evidence="1" id="KW-0378">Hydrolase</keyword>
<dbReference type="RefSeq" id="WP_105940894.1">
    <property type="nucleotide sequence ID" value="NZ_CP027433.1"/>
</dbReference>
<dbReference type="SUPFAM" id="SSF53187">
    <property type="entry name" value="Zn-dependent exopeptidases"/>
    <property type="match status" value="1"/>
</dbReference>
<keyword evidence="4" id="KW-1185">Reference proteome</keyword>
<dbReference type="SUPFAM" id="SSF47090">
    <property type="entry name" value="PGBD-like"/>
    <property type="match status" value="2"/>
</dbReference>
<protein>
    <submittedName>
        <fullName evidence="3">N-acetylmuramoyl-L-alanine amidase</fullName>
    </submittedName>
</protein>
<dbReference type="GO" id="GO:0008745">
    <property type="term" value="F:N-acetylmuramoyl-L-alanine amidase activity"/>
    <property type="evidence" value="ECO:0007669"/>
    <property type="project" value="InterPro"/>
</dbReference>
<dbReference type="GO" id="GO:0009253">
    <property type="term" value="P:peptidoglycan catabolic process"/>
    <property type="evidence" value="ECO:0007669"/>
    <property type="project" value="InterPro"/>
</dbReference>
<dbReference type="InterPro" id="IPR002508">
    <property type="entry name" value="MurNAc-LAA_cat"/>
</dbReference>
<name>A0A2S0KBU4_9ACTN</name>
<proteinExistence type="predicted"/>
<accession>A0A2S0KBU4</accession>
<evidence type="ECO:0000259" key="2">
    <source>
        <dbReference type="SMART" id="SM00646"/>
    </source>
</evidence>
<organism evidence="3 4">
    <name type="scientific">Gordonia iterans</name>
    <dbReference type="NCBI Taxonomy" id="1004901"/>
    <lineage>
        <taxon>Bacteria</taxon>
        <taxon>Bacillati</taxon>
        <taxon>Actinomycetota</taxon>
        <taxon>Actinomycetes</taxon>
        <taxon>Mycobacteriales</taxon>
        <taxon>Gordoniaceae</taxon>
        <taxon>Gordonia</taxon>
    </lineage>
</organism>
<dbReference type="Gene3D" id="1.10.101.10">
    <property type="entry name" value="PGBD-like superfamily/PGBD"/>
    <property type="match status" value="2"/>
</dbReference>
<evidence type="ECO:0000256" key="1">
    <source>
        <dbReference type="ARBA" id="ARBA00022801"/>
    </source>
</evidence>
<sequence>MATLRPGDRGSGVAEVRTILSGLGLLPESTAGGEDAYDEACTTAVRAFQQQRGLIVDGVCGRSTYAALREASYRLGSRVLTYRLSAPMTGDDVATLQGRLQNLGYYHGLVDGTFGEDTHRAVCLYQAEYGLASDGICGPATLLSLNRLGSRVTGGSPHAIREEEHVRRSGPQLAGKRIVIDPFGEDAPETEKTILWDLAARLEGRMAAAGMNTTLSHDLTATPSDDEKATVANTIDADLVIALRLGHYRNQRANGTATFYFGNHHGSYSTIGRHLAGYIQREVVARTPLLDGRAHERTWPLLRLTRMPAVILEVGYLTNPNDARLLSTAEYRDTIAEAILVAVKRLYLQGQNDRPTGTYTFADLLAAEELPY</sequence>
<reference evidence="3 4" key="1">
    <citation type="submission" date="2018-03" db="EMBL/GenBank/DDBJ databases">
        <title>Characteristics and genome of n-alkane degrading marine bacteria Gordonia iterans isolated from crude oil contaminated in Tae-an, South Korea.</title>
        <authorList>
            <person name="Lee S.-S."/>
            <person name="Kim H."/>
        </authorList>
    </citation>
    <scope>NUCLEOTIDE SEQUENCE [LARGE SCALE GENOMIC DNA]</scope>
    <source>
        <strain evidence="3 4">Co17</strain>
    </source>
</reference>
<dbReference type="AlphaFoldDB" id="A0A2S0KBU4"/>
<dbReference type="InterPro" id="IPR036365">
    <property type="entry name" value="PGBD-like_sf"/>
</dbReference>
<evidence type="ECO:0000313" key="4">
    <source>
        <dbReference type="Proteomes" id="UP000239814"/>
    </source>
</evidence>
<evidence type="ECO:0000313" key="3">
    <source>
        <dbReference type="EMBL" id="AVL99157.1"/>
    </source>
</evidence>
<dbReference type="InterPro" id="IPR036366">
    <property type="entry name" value="PGBDSf"/>
</dbReference>
<dbReference type="PANTHER" id="PTHR30404:SF0">
    <property type="entry name" value="N-ACETYLMURAMOYL-L-ALANINE AMIDASE AMIC"/>
    <property type="match status" value="1"/>
</dbReference>
<gene>
    <name evidence="3" type="ORF">C6V83_01450</name>
</gene>
<dbReference type="OrthoDB" id="9810670at2"/>